<evidence type="ECO:0000259" key="3">
    <source>
        <dbReference type="PROSITE" id="PS50067"/>
    </source>
</evidence>
<reference evidence="4" key="1">
    <citation type="submission" date="2019-09" db="EMBL/GenBank/DDBJ databases">
        <title>Draft genome information of white flower Hibiscus syriacus.</title>
        <authorList>
            <person name="Kim Y.-M."/>
        </authorList>
    </citation>
    <scope>NUCLEOTIDE SEQUENCE [LARGE SCALE GENOMIC DNA]</scope>
    <source>
        <strain evidence="4">YM2019G1</strain>
    </source>
</reference>
<dbReference type="InterPro" id="IPR027417">
    <property type="entry name" value="P-loop_NTPase"/>
</dbReference>
<dbReference type="PANTHER" id="PTHR47968:SF55">
    <property type="entry name" value="KINESIN-LIKE PROTEIN KIN-7H"/>
    <property type="match status" value="1"/>
</dbReference>
<name>A0A6A3AEJ6_HIBSY</name>
<comment type="similarity">
    <text evidence="2">Belongs to the TRAFAC class myosin-kinesin ATPase superfamily. Kinesin family.</text>
</comment>
<keyword evidence="5" id="KW-1185">Reference proteome</keyword>
<proteinExistence type="inferred from homology"/>
<dbReference type="Pfam" id="PF00225">
    <property type="entry name" value="Kinesin"/>
    <property type="match status" value="1"/>
</dbReference>
<evidence type="ECO:0000313" key="5">
    <source>
        <dbReference type="Proteomes" id="UP000436088"/>
    </source>
</evidence>
<comment type="caution">
    <text evidence="4">The sequence shown here is derived from an EMBL/GenBank/DDBJ whole genome shotgun (WGS) entry which is preliminary data.</text>
</comment>
<dbReference type="Proteomes" id="UP000436088">
    <property type="component" value="Unassembled WGS sequence"/>
</dbReference>
<dbReference type="PROSITE" id="PS50067">
    <property type="entry name" value="KINESIN_MOTOR_2"/>
    <property type="match status" value="1"/>
</dbReference>
<dbReference type="SMART" id="SM00129">
    <property type="entry name" value="KISc"/>
    <property type="match status" value="1"/>
</dbReference>
<dbReference type="Gene3D" id="3.40.850.10">
    <property type="entry name" value="Kinesin motor domain"/>
    <property type="match status" value="1"/>
</dbReference>
<dbReference type="AlphaFoldDB" id="A0A6A3AEJ6"/>
<protein>
    <recommendedName>
        <fullName evidence="3">Kinesin motor domain-containing protein</fullName>
    </recommendedName>
</protein>
<dbReference type="GO" id="GO:0003777">
    <property type="term" value="F:microtubule motor activity"/>
    <property type="evidence" value="ECO:0007669"/>
    <property type="project" value="InterPro"/>
</dbReference>
<evidence type="ECO:0000256" key="1">
    <source>
        <dbReference type="ARBA" id="ARBA00023175"/>
    </source>
</evidence>
<keyword evidence="2" id="KW-0547">Nucleotide-binding</keyword>
<organism evidence="4 5">
    <name type="scientific">Hibiscus syriacus</name>
    <name type="common">Rose of Sharon</name>
    <dbReference type="NCBI Taxonomy" id="106335"/>
    <lineage>
        <taxon>Eukaryota</taxon>
        <taxon>Viridiplantae</taxon>
        <taxon>Streptophyta</taxon>
        <taxon>Embryophyta</taxon>
        <taxon>Tracheophyta</taxon>
        <taxon>Spermatophyta</taxon>
        <taxon>Magnoliopsida</taxon>
        <taxon>eudicotyledons</taxon>
        <taxon>Gunneridae</taxon>
        <taxon>Pentapetalae</taxon>
        <taxon>rosids</taxon>
        <taxon>malvids</taxon>
        <taxon>Malvales</taxon>
        <taxon>Malvaceae</taxon>
        <taxon>Malvoideae</taxon>
        <taxon>Hibiscus</taxon>
    </lineage>
</organism>
<dbReference type="PRINTS" id="PR00380">
    <property type="entry name" value="KINESINHEAVY"/>
</dbReference>
<dbReference type="GO" id="GO:0005524">
    <property type="term" value="F:ATP binding"/>
    <property type="evidence" value="ECO:0007669"/>
    <property type="project" value="UniProtKB-UniRule"/>
</dbReference>
<dbReference type="EMBL" id="VEPZ02001024">
    <property type="protein sequence ID" value="KAE8701272.1"/>
    <property type="molecule type" value="Genomic_DNA"/>
</dbReference>
<dbReference type="SUPFAM" id="SSF52540">
    <property type="entry name" value="P-loop containing nucleoside triphosphate hydrolases"/>
    <property type="match status" value="1"/>
</dbReference>
<dbReference type="InterPro" id="IPR027640">
    <property type="entry name" value="Kinesin-like_fam"/>
</dbReference>
<keyword evidence="1 2" id="KW-0505">Motor protein</keyword>
<gene>
    <name evidence="4" type="ORF">F3Y22_tig00110548pilonHSYRG00667</name>
</gene>
<dbReference type="InterPro" id="IPR001752">
    <property type="entry name" value="Kinesin_motor_dom"/>
</dbReference>
<dbReference type="InterPro" id="IPR036961">
    <property type="entry name" value="Kinesin_motor_dom_sf"/>
</dbReference>
<evidence type="ECO:0000256" key="2">
    <source>
        <dbReference type="PROSITE-ProRule" id="PRU00283"/>
    </source>
</evidence>
<keyword evidence="2" id="KW-0067">ATP-binding</keyword>
<dbReference type="PANTHER" id="PTHR47968">
    <property type="entry name" value="CENTROMERE PROTEIN E"/>
    <property type="match status" value="1"/>
</dbReference>
<accession>A0A6A3AEJ6</accession>
<dbReference type="GO" id="GO:0007018">
    <property type="term" value="P:microtubule-based movement"/>
    <property type="evidence" value="ECO:0007669"/>
    <property type="project" value="InterPro"/>
</dbReference>
<feature type="domain" description="Kinesin motor" evidence="3">
    <location>
        <begin position="19"/>
        <end position="238"/>
    </location>
</feature>
<dbReference type="GO" id="GO:0008017">
    <property type="term" value="F:microtubule binding"/>
    <property type="evidence" value="ECO:0007669"/>
    <property type="project" value="InterPro"/>
</dbReference>
<sequence>MGTDGGDEQMQEPANCEERIFVSVRLRPLNGKEIARHDVSDWECINDNTIIYRNSLSVSERSLYPTAYTFDRDFSSDCPNQQVYEAGAKEVALSVVSACVFAYGQTSSGKTYTMTRITEYAMTYIYDYSQRHKEREFILKFSALDIYNESVRDLLSADSTPLRLLDDPEGTVVEKLTEETLQTGVILKSLYLCVKVRKCLNKFPFNSIMTVYLSMSRCILATQRQIGETSLNETSSRY</sequence>
<feature type="binding site" evidence="2">
    <location>
        <begin position="104"/>
        <end position="111"/>
    </location>
    <ligand>
        <name>ATP</name>
        <dbReference type="ChEBI" id="CHEBI:30616"/>
    </ligand>
</feature>
<evidence type="ECO:0000313" key="4">
    <source>
        <dbReference type="EMBL" id="KAE8701272.1"/>
    </source>
</evidence>